<dbReference type="EMBL" id="JARJJS010000011">
    <property type="protein sequence ID" value="MDF4026957.1"/>
    <property type="molecule type" value="Genomic_DNA"/>
</dbReference>
<gene>
    <name evidence="1" type="ORF">P3W24_18435</name>
</gene>
<proteinExistence type="predicted"/>
<organism evidence="1 2">
    <name type="scientific">Luteibacter sahnii</name>
    <dbReference type="NCBI Taxonomy" id="3021977"/>
    <lineage>
        <taxon>Bacteria</taxon>
        <taxon>Pseudomonadati</taxon>
        <taxon>Pseudomonadota</taxon>
        <taxon>Gammaproteobacteria</taxon>
        <taxon>Lysobacterales</taxon>
        <taxon>Rhodanobacteraceae</taxon>
        <taxon>Luteibacter</taxon>
    </lineage>
</organism>
<feature type="non-terminal residue" evidence="1">
    <location>
        <position position="1"/>
    </location>
</feature>
<evidence type="ECO:0000313" key="2">
    <source>
        <dbReference type="Proteomes" id="UP001528850"/>
    </source>
</evidence>
<keyword evidence="2" id="KW-1185">Reference proteome</keyword>
<dbReference type="NCBIfam" id="TIGR03696">
    <property type="entry name" value="Rhs_assc_core"/>
    <property type="match status" value="1"/>
</dbReference>
<dbReference type="Gene3D" id="2.180.10.10">
    <property type="entry name" value="RHS repeat-associated core"/>
    <property type="match status" value="1"/>
</dbReference>
<reference evidence="1 2" key="1">
    <citation type="journal article" date="2024" name="Curr. Microbiol.">
        <title>Luteibacter sahnii sp. nov., A Novel Yellow-Colored Xanthomonadin Pigment Producing Probiotic Bacterium from Healthy Rice Seed Microbiome.</title>
        <authorList>
            <person name="Jaiswal G."/>
            <person name="Rana R."/>
            <person name="Nayak P.K."/>
            <person name="Chouhan R."/>
            <person name="Gandhi S.G."/>
            <person name="Patel H.K."/>
            <person name="Patil P.B."/>
        </authorList>
    </citation>
    <scope>NUCLEOTIDE SEQUENCE [LARGE SCALE GENOMIC DNA]</scope>
    <source>
        <strain evidence="1 2">PPL201</strain>
    </source>
</reference>
<sequence>GYNGRNRMTVVQQNGATVGSYLYNASGERVLKSVGSASTRFVYDEGSQLLSELGGTNARDYVAVGGVPMAVADGASLGFITADGLGSPRVVTSGAGAVLWAWPYAANPFGEAQPVSVTGYVLNLRFPGQYQDNEAGLKYNVNRSFDAATGRYLESDPVGLDAGPSLYAYVGGRPLSLIDPLGLAWQYAFGVNLTVITPFTGFSVNLQAGVTIDGWNSRGFDQAQINVSEGDSSHGYFFGGGPSAGASQTDPISTGTSSAPYLEGDAAFFLGAGGSATKNSCGQVLYGLSRGIKASPGVGVGGFSGTSYSATLTGPRLGAFFGH</sequence>
<dbReference type="PANTHER" id="PTHR32305:SF15">
    <property type="entry name" value="PROTEIN RHSA-RELATED"/>
    <property type="match status" value="1"/>
</dbReference>
<dbReference type="InterPro" id="IPR050708">
    <property type="entry name" value="T6SS_VgrG/RHS"/>
</dbReference>
<dbReference type="InterPro" id="IPR022385">
    <property type="entry name" value="Rhs_assc_core"/>
</dbReference>
<protein>
    <submittedName>
        <fullName evidence="1">RHS repeat-associated core domain-containing protein</fullName>
    </submittedName>
</protein>
<accession>A0ABT6BFY3</accession>
<dbReference type="PANTHER" id="PTHR32305">
    <property type="match status" value="1"/>
</dbReference>
<dbReference type="Proteomes" id="UP001528850">
    <property type="component" value="Unassembled WGS sequence"/>
</dbReference>
<comment type="caution">
    <text evidence="1">The sequence shown here is derived from an EMBL/GenBank/DDBJ whole genome shotgun (WGS) entry which is preliminary data.</text>
</comment>
<dbReference type="PRINTS" id="PR00394">
    <property type="entry name" value="RHSPROTEIN"/>
</dbReference>
<evidence type="ECO:0000313" key="1">
    <source>
        <dbReference type="EMBL" id="MDF4026957.1"/>
    </source>
</evidence>
<name>A0ABT6BFY3_9GAMM</name>